<dbReference type="Proteomes" id="UP000658656">
    <property type="component" value="Unassembled WGS sequence"/>
</dbReference>
<protein>
    <submittedName>
        <fullName evidence="1">Uncharacterized protein</fullName>
    </submittedName>
</protein>
<dbReference type="OrthoDB" id="3620031at2"/>
<keyword evidence="2" id="KW-1185">Reference proteome</keyword>
<gene>
    <name evidence="1" type="ORF">GCM10017566_24900</name>
</gene>
<dbReference type="RefSeq" id="WP_145935606.1">
    <property type="nucleotide sequence ID" value="NZ_BNAV01000003.1"/>
</dbReference>
<evidence type="ECO:0000313" key="1">
    <source>
        <dbReference type="EMBL" id="GHF50799.1"/>
    </source>
</evidence>
<sequence>MNDSVGNRFTTGFAASWVSRTSSRPASPCVTRFYYDLPILGDETIELAVYSAGGPRRYGGWDELAATLPTLDRGFDLILCAEPQRFFTRKAAVGLRREQVAAQHGGSVVFTDEPWLDHLPPLSASRRVLDRVRIALAEEDFLTARHQRWVGDG</sequence>
<proteinExistence type="predicted"/>
<reference evidence="1" key="2">
    <citation type="submission" date="2020-09" db="EMBL/GenBank/DDBJ databases">
        <authorList>
            <person name="Sun Q."/>
            <person name="Zhou Y."/>
        </authorList>
    </citation>
    <scope>NUCLEOTIDE SEQUENCE</scope>
    <source>
        <strain evidence="1">CGMCC 4.7679</strain>
    </source>
</reference>
<dbReference type="AlphaFoldDB" id="A0A8H9IWX9"/>
<accession>A0A8H9IWX9</accession>
<reference evidence="1" key="1">
    <citation type="journal article" date="2014" name="Int. J. Syst. Evol. Microbiol.">
        <title>Complete genome sequence of Corynebacterium casei LMG S-19264T (=DSM 44701T), isolated from a smear-ripened cheese.</title>
        <authorList>
            <consortium name="US DOE Joint Genome Institute (JGI-PGF)"/>
            <person name="Walter F."/>
            <person name="Albersmeier A."/>
            <person name="Kalinowski J."/>
            <person name="Ruckert C."/>
        </authorList>
    </citation>
    <scope>NUCLEOTIDE SEQUENCE</scope>
    <source>
        <strain evidence="1">CGMCC 4.7679</strain>
    </source>
</reference>
<comment type="caution">
    <text evidence="1">The sequence shown here is derived from an EMBL/GenBank/DDBJ whole genome shotgun (WGS) entry which is preliminary data.</text>
</comment>
<organism evidence="1 2">
    <name type="scientific">Amycolatopsis bartoniae</name>
    <dbReference type="NCBI Taxonomy" id="941986"/>
    <lineage>
        <taxon>Bacteria</taxon>
        <taxon>Bacillati</taxon>
        <taxon>Actinomycetota</taxon>
        <taxon>Actinomycetes</taxon>
        <taxon>Pseudonocardiales</taxon>
        <taxon>Pseudonocardiaceae</taxon>
        <taxon>Amycolatopsis</taxon>
    </lineage>
</organism>
<evidence type="ECO:0000313" key="2">
    <source>
        <dbReference type="Proteomes" id="UP000658656"/>
    </source>
</evidence>
<name>A0A8H9IWX9_9PSEU</name>
<dbReference type="EMBL" id="BNAV01000003">
    <property type="protein sequence ID" value="GHF50799.1"/>
    <property type="molecule type" value="Genomic_DNA"/>
</dbReference>